<dbReference type="Proteomes" id="UP000485085">
    <property type="component" value="Unassembled WGS sequence"/>
</dbReference>
<evidence type="ECO:0000313" key="4">
    <source>
        <dbReference type="Proteomes" id="UP000251088"/>
    </source>
</evidence>
<evidence type="ECO:0000313" key="2">
    <source>
        <dbReference type="EMBL" id="MUA43660.1"/>
    </source>
</evidence>
<protein>
    <submittedName>
        <fullName evidence="3">Uncharacterized protein</fullName>
    </submittedName>
</protein>
<dbReference type="EMBL" id="WNPO01000079">
    <property type="protein sequence ID" value="MUA43660.1"/>
    <property type="molecule type" value="Genomic_DNA"/>
</dbReference>
<dbReference type="AlphaFoldDB" id="A0A2X3BYQ4"/>
<dbReference type="Proteomes" id="UP000251088">
    <property type="component" value="Unassembled WGS sequence"/>
</dbReference>
<accession>A0A2X3BYQ4</accession>
<gene>
    <name evidence="2" type="ORF">GNF00_28015</name>
    <name evidence="3" type="ORF">NCTC9128_00496</name>
</gene>
<feature type="transmembrane region" description="Helical" evidence="1">
    <location>
        <begin position="31"/>
        <end position="51"/>
    </location>
</feature>
<keyword evidence="1" id="KW-0472">Membrane</keyword>
<feature type="transmembrane region" description="Helical" evidence="1">
    <location>
        <begin position="57"/>
        <end position="74"/>
    </location>
</feature>
<reference evidence="2 5" key="2">
    <citation type="submission" date="2019-11" db="EMBL/GenBank/DDBJ databases">
        <title>Emergence of a novel subclone of carbapenem-resistant Klebsiella pneumoniae ST11 with enhanced virulence and transmissibility: a molecular epidemiological, clinical, genomic study.</title>
        <authorList>
            <person name="Zhou K."/>
        </authorList>
    </citation>
    <scope>NUCLEOTIDE SEQUENCE [LARGE SCALE GENOMIC DNA]</scope>
    <source>
        <strain evidence="2 5">KP_38044</strain>
    </source>
</reference>
<name>A0A2X3BYQ4_KLEPN</name>
<dbReference type="GeneID" id="39640079"/>
<proteinExistence type="predicted"/>
<organism evidence="3 4">
    <name type="scientific">Klebsiella pneumoniae</name>
    <dbReference type="NCBI Taxonomy" id="573"/>
    <lineage>
        <taxon>Bacteria</taxon>
        <taxon>Pseudomonadati</taxon>
        <taxon>Pseudomonadota</taxon>
        <taxon>Gammaproteobacteria</taxon>
        <taxon>Enterobacterales</taxon>
        <taxon>Enterobacteriaceae</taxon>
        <taxon>Klebsiella/Raoultella group</taxon>
        <taxon>Klebsiella</taxon>
        <taxon>Klebsiella pneumoniae complex</taxon>
    </lineage>
</organism>
<keyword evidence="1" id="KW-1133">Transmembrane helix</keyword>
<evidence type="ECO:0000313" key="5">
    <source>
        <dbReference type="Proteomes" id="UP000485085"/>
    </source>
</evidence>
<dbReference type="EMBL" id="UAWN01000002">
    <property type="protein sequence ID" value="SQC05911.1"/>
    <property type="molecule type" value="Genomic_DNA"/>
</dbReference>
<sequence>MDIKIHVKSSRSQAIVSNLTCGLRGLKAMTLFFFATLPLSFLFTLCAFPHAIDEGKYIHLLLWAIGLNVIWLLVQMLKNEDEFFTPFKQPISFPFHQEKVTRQEKVTFANISLTFIFLDDGYKNGRGKDY</sequence>
<dbReference type="RefSeq" id="WP_011154581.1">
    <property type="nucleotide sequence ID" value="NZ_BIJO01000027.1"/>
</dbReference>
<reference evidence="3 4" key="1">
    <citation type="submission" date="2018-06" db="EMBL/GenBank/DDBJ databases">
        <authorList>
            <consortium name="Pathogen Informatics"/>
            <person name="Doyle S."/>
        </authorList>
    </citation>
    <scope>NUCLEOTIDE SEQUENCE [LARGE SCALE GENOMIC DNA]</scope>
    <source>
        <strain evidence="3 4">NCTC9128</strain>
    </source>
</reference>
<evidence type="ECO:0000256" key="1">
    <source>
        <dbReference type="SAM" id="Phobius"/>
    </source>
</evidence>
<keyword evidence="1" id="KW-0812">Transmembrane</keyword>
<evidence type="ECO:0000313" key="3">
    <source>
        <dbReference type="EMBL" id="SQC05911.1"/>
    </source>
</evidence>